<dbReference type="PANTHER" id="PTHR43877">
    <property type="entry name" value="AMINOALKYLPHOSPHONATE N-ACETYLTRANSFERASE-RELATED-RELATED"/>
    <property type="match status" value="1"/>
</dbReference>
<dbReference type="SUPFAM" id="SSF55729">
    <property type="entry name" value="Acyl-CoA N-acyltransferases (Nat)"/>
    <property type="match status" value="1"/>
</dbReference>
<comment type="caution">
    <text evidence="4">The sequence shown here is derived from an EMBL/GenBank/DDBJ whole genome shotgun (WGS) entry which is preliminary data.</text>
</comment>
<dbReference type="RefSeq" id="WP_284220382.1">
    <property type="nucleotide sequence ID" value="NZ_BSOY01000003.1"/>
</dbReference>
<reference evidence="5" key="1">
    <citation type="journal article" date="2019" name="Int. J. Syst. Evol. Microbiol.">
        <title>The Global Catalogue of Microorganisms (GCM) 10K type strain sequencing project: providing services to taxonomists for standard genome sequencing and annotation.</title>
        <authorList>
            <consortium name="The Broad Institute Genomics Platform"/>
            <consortium name="The Broad Institute Genome Sequencing Center for Infectious Disease"/>
            <person name="Wu L."/>
            <person name="Ma J."/>
        </authorList>
    </citation>
    <scope>NUCLEOTIDE SEQUENCE [LARGE SCALE GENOMIC DNA]</scope>
    <source>
        <strain evidence="5">NBRC 110107</strain>
    </source>
</reference>
<feature type="domain" description="N-acetyltransferase" evidence="3">
    <location>
        <begin position="4"/>
        <end position="167"/>
    </location>
</feature>
<dbReference type="InterPro" id="IPR016181">
    <property type="entry name" value="Acyl_CoA_acyltransferase"/>
</dbReference>
<evidence type="ECO:0000259" key="3">
    <source>
        <dbReference type="PROSITE" id="PS51186"/>
    </source>
</evidence>
<evidence type="ECO:0000256" key="1">
    <source>
        <dbReference type="ARBA" id="ARBA00022679"/>
    </source>
</evidence>
<dbReference type="InterPro" id="IPR000182">
    <property type="entry name" value="GNAT_dom"/>
</dbReference>
<dbReference type="Pfam" id="PF00583">
    <property type="entry name" value="Acetyltransf_1"/>
    <property type="match status" value="1"/>
</dbReference>
<organism evidence="4 5">
    <name type="scientific">Brevundimonas denitrificans</name>
    <dbReference type="NCBI Taxonomy" id="1443434"/>
    <lineage>
        <taxon>Bacteria</taxon>
        <taxon>Pseudomonadati</taxon>
        <taxon>Pseudomonadota</taxon>
        <taxon>Alphaproteobacteria</taxon>
        <taxon>Caulobacterales</taxon>
        <taxon>Caulobacteraceae</taxon>
        <taxon>Brevundimonas</taxon>
    </lineage>
</organism>
<gene>
    <name evidence="4" type="ORF">GCM10007859_03000</name>
</gene>
<protein>
    <submittedName>
        <fullName evidence="4">N-acetyltransferase</fullName>
    </submittedName>
</protein>
<proteinExistence type="predicted"/>
<name>A0ABQ6BIF7_9CAUL</name>
<sequence>MTEITIRDAAAADIPALHALIESAYRGEASRAGWTTEADLLDGQRTDPDDLAGILADPKQALLTAWRGEDLVGCVLIADRGEGTGYFGMLSIRPTLQGGGLGRRLVNAAHAALTDRFGARRVRISVFPQRETLIAWYERLGYRRTGDTLPFPYGDPRFGLPKRDDLHFIVMQHELA</sequence>
<dbReference type="InterPro" id="IPR050832">
    <property type="entry name" value="Bact_Acetyltransf"/>
</dbReference>
<evidence type="ECO:0000313" key="4">
    <source>
        <dbReference type="EMBL" id="GLS00296.1"/>
    </source>
</evidence>
<keyword evidence="1" id="KW-0808">Transferase</keyword>
<accession>A0ABQ6BIF7</accession>
<dbReference type="PROSITE" id="PS51186">
    <property type="entry name" value="GNAT"/>
    <property type="match status" value="1"/>
</dbReference>
<dbReference type="Gene3D" id="3.40.630.30">
    <property type="match status" value="1"/>
</dbReference>
<keyword evidence="5" id="KW-1185">Reference proteome</keyword>
<evidence type="ECO:0000313" key="5">
    <source>
        <dbReference type="Proteomes" id="UP001156921"/>
    </source>
</evidence>
<keyword evidence="2" id="KW-0012">Acyltransferase</keyword>
<dbReference type="EMBL" id="BSOY01000003">
    <property type="protein sequence ID" value="GLS00296.1"/>
    <property type="molecule type" value="Genomic_DNA"/>
</dbReference>
<dbReference type="CDD" id="cd04301">
    <property type="entry name" value="NAT_SF"/>
    <property type="match status" value="1"/>
</dbReference>
<evidence type="ECO:0000256" key="2">
    <source>
        <dbReference type="ARBA" id="ARBA00023315"/>
    </source>
</evidence>
<dbReference type="Proteomes" id="UP001156921">
    <property type="component" value="Unassembled WGS sequence"/>
</dbReference>